<keyword evidence="1" id="KW-0812">Transmembrane</keyword>
<evidence type="ECO:0000256" key="1">
    <source>
        <dbReference type="SAM" id="Phobius"/>
    </source>
</evidence>
<reference evidence="2" key="1">
    <citation type="submission" date="2020-07" db="EMBL/GenBank/DDBJ databases">
        <title>Genomic analysis of a strain of Sedimentibacter Hydroxybenzoicus DSM7310.</title>
        <authorList>
            <person name="Ma S."/>
        </authorList>
    </citation>
    <scope>NUCLEOTIDE SEQUENCE</scope>
    <source>
        <strain evidence="2">DSM 7310</strain>
    </source>
</reference>
<organism evidence="2 3">
    <name type="scientific">Sedimentibacter hydroxybenzoicus DSM 7310</name>
    <dbReference type="NCBI Taxonomy" id="1123245"/>
    <lineage>
        <taxon>Bacteria</taxon>
        <taxon>Bacillati</taxon>
        <taxon>Bacillota</taxon>
        <taxon>Tissierellia</taxon>
        <taxon>Sedimentibacter</taxon>
    </lineage>
</organism>
<accession>A0A974BL57</accession>
<keyword evidence="1" id="KW-1133">Transmembrane helix</keyword>
<proteinExistence type="predicted"/>
<keyword evidence="1" id="KW-0472">Membrane</keyword>
<protein>
    <submittedName>
        <fullName evidence="2">Uncharacterized protein</fullName>
    </submittedName>
</protein>
<dbReference type="RefSeq" id="WP_179238794.1">
    <property type="nucleotide sequence ID" value="NZ_JACBNQ010000017.1"/>
</dbReference>
<feature type="transmembrane region" description="Helical" evidence="1">
    <location>
        <begin position="5"/>
        <end position="22"/>
    </location>
</feature>
<dbReference type="EMBL" id="JACBNQ010000017">
    <property type="protein sequence ID" value="NYB75087.1"/>
    <property type="molecule type" value="Genomic_DNA"/>
</dbReference>
<sequence>MREKVLVIIFVVAIFLLIYIAYSPMYINTSLKGLYIDRNNLDFNEQVNVVIDGVVKKNFLLQPESFYGTISINDSILELPQKVIFDKVRKTIRLTLDKESKNILWNFNDKSNLFDEFENNVYFMIYLDKKLSKITFVPFFYSGNGSSSYRISAPCEDREDVLNLSSFLNSGGIE</sequence>
<gene>
    <name evidence="2" type="ORF">HZF24_13140</name>
</gene>
<evidence type="ECO:0000313" key="3">
    <source>
        <dbReference type="Proteomes" id="UP000611629"/>
    </source>
</evidence>
<comment type="caution">
    <text evidence="2">The sequence shown here is derived from an EMBL/GenBank/DDBJ whole genome shotgun (WGS) entry which is preliminary data.</text>
</comment>
<dbReference type="AlphaFoldDB" id="A0A974BL57"/>
<dbReference type="Proteomes" id="UP000611629">
    <property type="component" value="Unassembled WGS sequence"/>
</dbReference>
<keyword evidence="3" id="KW-1185">Reference proteome</keyword>
<name>A0A974BL57_SEDHY</name>
<evidence type="ECO:0000313" key="2">
    <source>
        <dbReference type="EMBL" id="NYB75087.1"/>
    </source>
</evidence>